<evidence type="ECO:0000313" key="7">
    <source>
        <dbReference type="EMBL" id="TYP71771.1"/>
    </source>
</evidence>
<dbReference type="SUPFAM" id="SSF46785">
    <property type="entry name" value="Winged helix' DNA-binding domain"/>
    <property type="match status" value="1"/>
</dbReference>
<dbReference type="InterPro" id="IPR036388">
    <property type="entry name" value="WH-like_DNA-bd_sf"/>
</dbReference>
<keyword evidence="3" id="KW-0010">Activator</keyword>
<dbReference type="AlphaFoldDB" id="A0A5S5BX80"/>
<dbReference type="PANTHER" id="PTHR24567:SF74">
    <property type="entry name" value="HTH-TYPE TRANSCRIPTIONAL REGULATOR ARCR"/>
    <property type="match status" value="1"/>
</dbReference>
<dbReference type="CDD" id="cd00038">
    <property type="entry name" value="CAP_ED"/>
    <property type="match status" value="1"/>
</dbReference>
<dbReference type="GO" id="GO:0005829">
    <property type="term" value="C:cytosol"/>
    <property type="evidence" value="ECO:0007669"/>
    <property type="project" value="TreeGrafter"/>
</dbReference>
<keyword evidence="2" id="KW-0238">DNA-binding</keyword>
<evidence type="ECO:0000256" key="3">
    <source>
        <dbReference type="ARBA" id="ARBA00023159"/>
    </source>
</evidence>
<dbReference type="GO" id="GO:0003700">
    <property type="term" value="F:DNA-binding transcription factor activity"/>
    <property type="evidence" value="ECO:0007669"/>
    <property type="project" value="TreeGrafter"/>
</dbReference>
<dbReference type="GO" id="GO:0003677">
    <property type="term" value="F:DNA binding"/>
    <property type="evidence" value="ECO:0007669"/>
    <property type="project" value="UniProtKB-KW"/>
</dbReference>
<evidence type="ECO:0000313" key="8">
    <source>
        <dbReference type="Proteomes" id="UP000323257"/>
    </source>
</evidence>
<comment type="caution">
    <text evidence="7">The sequence shown here is derived from an EMBL/GenBank/DDBJ whole genome shotgun (WGS) entry which is preliminary data.</text>
</comment>
<proteinExistence type="predicted"/>
<evidence type="ECO:0000256" key="1">
    <source>
        <dbReference type="ARBA" id="ARBA00023015"/>
    </source>
</evidence>
<reference evidence="7 8" key="1">
    <citation type="submission" date="2019-07" db="EMBL/GenBank/DDBJ databases">
        <title>Genomic Encyclopedia of Type Strains, Phase III (KMG-III): the genomes of soil and plant-associated and newly described type strains.</title>
        <authorList>
            <person name="Whitman W."/>
        </authorList>
    </citation>
    <scope>NUCLEOTIDE SEQUENCE [LARGE SCALE GENOMIC DNA]</scope>
    <source>
        <strain evidence="7 8">BL24</strain>
    </source>
</reference>
<dbReference type="OrthoDB" id="9810708at2"/>
<dbReference type="InterPro" id="IPR018490">
    <property type="entry name" value="cNMP-bd_dom_sf"/>
</dbReference>
<evidence type="ECO:0000259" key="5">
    <source>
        <dbReference type="PROSITE" id="PS50042"/>
    </source>
</evidence>
<protein>
    <submittedName>
        <fullName evidence="7">CRP/FNR family transcriptional regulator</fullName>
    </submittedName>
</protein>
<keyword evidence="8" id="KW-1185">Reference proteome</keyword>
<dbReference type="PROSITE" id="PS50042">
    <property type="entry name" value="CNMP_BINDING_3"/>
    <property type="match status" value="1"/>
</dbReference>
<dbReference type="PROSITE" id="PS51063">
    <property type="entry name" value="HTH_CRP_2"/>
    <property type="match status" value="1"/>
</dbReference>
<dbReference type="Gene3D" id="1.10.10.10">
    <property type="entry name" value="Winged helix-like DNA-binding domain superfamily/Winged helix DNA-binding domain"/>
    <property type="match status" value="1"/>
</dbReference>
<organism evidence="7 8">
    <name type="scientific">Paenibacillus methanolicus</name>
    <dbReference type="NCBI Taxonomy" id="582686"/>
    <lineage>
        <taxon>Bacteria</taxon>
        <taxon>Bacillati</taxon>
        <taxon>Bacillota</taxon>
        <taxon>Bacilli</taxon>
        <taxon>Bacillales</taxon>
        <taxon>Paenibacillaceae</taxon>
        <taxon>Paenibacillus</taxon>
    </lineage>
</organism>
<sequence>MGTTVNRAEGLEPILSNESFELLKSIMYIKHAEKGSSLFWEGDKADKLFFIFGGRVRTTKSSDSGRTLTLYLHQKGDLVGQMDPFHDSVHGFSAEVTEDAKVGVIQRKDLEVLLWQHGDLAVEFMKWMGLMHRLTQTKFRDLMMFGKTGALCSLLIRLGNSYGKDKDGGIFIDLKINNTEMADMIGATRESVNRMLSDLKKEDVIQYADGHFTIKDLRYLREICHCENCPKEICRM</sequence>
<evidence type="ECO:0000256" key="4">
    <source>
        <dbReference type="ARBA" id="ARBA00023163"/>
    </source>
</evidence>
<dbReference type="PRINTS" id="PR00034">
    <property type="entry name" value="HTHCRP"/>
</dbReference>
<keyword evidence="1" id="KW-0805">Transcription regulation</keyword>
<gene>
    <name evidence="7" type="ORF">BCM02_10949</name>
</gene>
<dbReference type="RefSeq" id="WP_148931408.1">
    <property type="nucleotide sequence ID" value="NZ_VNHS01000009.1"/>
</dbReference>
<evidence type="ECO:0000256" key="2">
    <source>
        <dbReference type="ARBA" id="ARBA00023125"/>
    </source>
</evidence>
<dbReference type="InterPro" id="IPR014710">
    <property type="entry name" value="RmlC-like_jellyroll"/>
</dbReference>
<dbReference type="Gene3D" id="2.60.120.10">
    <property type="entry name" value="Jelly Rolls"/>
    <property type="match status" value="1"/>
</dbReference>
<dbReference type="SMART" id="SM00100">
    <property type="entry name" value="cNMP"/>
    <property type="match status" value="1"/>
</dbReference>
<dbReference type="InterPro" id="IPR050397">
    <property type="entry name" value="Env_Response_Regulators"/>
</dbReference>
<dbReference type="Pfam" id="PF13545">
    <property type="entry name" value="HTH_Crp_2"/>
    <property type="match status" value="1"/>
</dbReference>
<name>A0A5S5BX80_9BACL</name>
<dbReference type="InterPro" id="IPR012318">
    <property type="entry name" value="HTH_CRP"/>
</dbReference>
<accession>A0A5S5BX80</accession>
<dbReference type="SMART" id="SM00419">
    <property type="entry name" value="HTH_CRP"/>
    <property type="match status" value="1"/>
</dbReference>
<dbReference type="SUPFAM" id="SSF51206">
    <property type="entry name" value="cAMP-binding domain-like"/>
    <property type="match status" value="1"/>
</dbReference>
<dbReference type="Pfam" id="PF00027">
    <property type="entry name" value="cNMP_binding"/>
    <property type="match status" value="1"/>
</dbReference>
<keyword evidence="4" id="KW-0804">Transcription</keyword>
<feature type="domain" description="Cyclic nucleotide-binding" evidence="5">
    <location>
        <begin position="7"/>
        <end position="114"/>
    </location>
</feature>
<feature type="domain" description="HTH crp-type" evidence="6">
    <location>
        <begin position="145"/>
        <end position="218"/>
    </location>
</feature>
<dbReference type="PANTHER" id="PTHR24567">
    <property type="entry name" value="CRP FAMILY TRANSCRIPTIONAL REGULATORY PROTEIN"/>
    <property type="match status" value="1"/>
</dbReference>
<dbReference type="InterPro" id="IPR036390">
    <property type="entry name" value="WH_DNA-bd_sf"/>
</dbReference>
<dbReference type="Proteomes" id="UP000323257">
    <property type="component" value="Unassembled WGS sequence"/>
</dbReference>
<dbReference type="InterPro" id="IPR000595">
    <property type="entry name" value="cNMP-bd_dom"/>
</dbReference>
<evidence type="ECO:0000259" key="6">
    <source>
        <dbReference type="PROSITE" id="PS51063"/>
    </source>
</evidence>
<dbReference type="EMBL" id="VNHS01000009">
    <property type="protein sequence ID" value="TYP71771.1"/>
    <property type="molecule type" value="Genomic_DNA"/>
</dbReference>